<dbReference type="Proteomes" id="UP000252355">
    <property type="component" value="Unassembled WGS sequence"/>
</dbReference>
<dbReference type="GO" id="GO:0016301">
    <property type="term" value="F:kinase activity"/>
    <property type="evidence" value="ECO:0007669"/>
    <property type="project" value="UniProtKB-KW"/>
</dbReference>
<organism evidence="2 3">
    <name type="scientific">Candidatus Ozemobacter sibiricus</name>
    <dbReference type="NCBI Taxonomy" id="2268124"/>
    <lineage>
        <taxon>Bacteria</taxon>
        <taxon>Candidatus Ozemobacteria</taxon>
        <taxon>Candidatus Ozemobacterales</taxon>
        <taxon>Candidatus Ozemobacteraceae</taxon>
        <taxon>Candidatus Ozemobacter</taxon>
    </lineage>
</organism>
<dbReference type="SUPFAM" id="SSF52833">
    <property type="entry name" value="Thioredoxin-like"/>
    <property type="match status" value="1"/>
</dbReference>
<dbReference type="AlphaFoldDB" id="A0A367ZLZ9"/>
<dbReference type="Gene3D" id="3.40.30.10">
    <property type="entry name" value="Glutaredoxin"/>
    <property type="match status" value="1"/>
</dbReference>
<sequence>MPSRRESILPPPGQPLNRLQFEASPYFLPHAGNPIDWYPWSEEAFRKARSEDKPTFLSIGYSTCHWCHVMAHEVVAVLLRVTTEILKPSMDS</sequence>
<dbReference type="InterPro" id="IPR036249">
    <property type="entry name" value="Thioredoxin-like_sf"/>
</dbReference>
<dbReference type="EMBL" id="QOQW01000015">
    <property type="protein sequence ID" value="RCK79133.1"/>
    <property type="molecule type" value="Genomic_DNA"/>
</dbReference>
<accession>A0A367ZLZ9</accession>
<dbReference type="PANTHER" id="PTHR42899:SF1">
    <property type="entry name" value="SPERMATOGENESIS-ASSOCIATED PROTEIN 20"/>
    <property type="match status" value="1"/>
</dbReference>
<feature type="domain" description="Spermatogenesis-associated protein 20-like TRX" evidence="1">
    <location>
        <begin position="17"/>
        <end position="74"/>
    </location>
</feature>
<gene>
    <name evidence="2" type="ORF">OZSIB_0247</name>
</gene>
<evidence type="ECO:0000313" key="2">
    <source>
        <dbReference type="EMBL" id="RCK79133.1"/>
    </source>
</evidence>
<proteinExistence type="predicted"/>
<dbReference type="InterPro" id="IPR004879">
    <property type="entry name" value="Ssp411-like_TRX"/>
</dbReference>
<keyword evidence="2" id="KW-0418">Kinase</keyword>
<evidence type="ECO:0000313" key="3">
    <source>
        <dbReference type="Proteomes" id="UP000252355"/>
    </source>
</evidence>
<evidence type="ECO:0000259" key="1">
    <source>
        <dbReference type="Pfam" id="PF03190"/>
    </source>
</evidence>
<protein>
    <submittedName>
        <fullName evidence="2">Thymidylate kinase</fullName>
    </submittedName>
</protein>
<name>A0A367ZLZ9_9BACT</name>
<dbReference type="PANTHER" id="PTHR42899">
    <property type="entry name" value="SPERMATOGENESIS-ASSOCIATED PROTEIN 20"/>
    <property type="match status" value="1"/>
</dbReference>
<keyword evidence="2" id="KW-0808">Transferase</keyword>
<reference evidence="2 3" key="1">
    <citation type="submission" date="2018-05" db="EMBL/GenBank/DDBJ databases">
        <title>A metagenomic window into the 2 km-deep terrestrial subsurface aquifer revealed taxonomically and functionally diverse microbial community comprising novel uncultured bacterial lineages.</title>
        <authorList>
            <person name="Kadnikov V.V."/>
            <person name="Mardanov A.V."/>
            <person name="Beletsky A.V."/>
            <person name="Banks D."/>
            <person name="Pimenov N.V."/>
            <person name="Frank Y.A."/>
            <person name="Karnachuk O.V."/>
            <person name="Ravin N.V."/>
        </authorList>
    </citation>
    <scope>NUCLEOTIDE SEQUENCE [LARGE SCALE GENOMIC DNA]</scope>
    <source>
        <strain evidence="2">BY5</strain>
    </source>
</reference>
<comment type="caution">
    <text evidence="2">The sequence shown here is derived from an EMBL/GenBank/DDBJ whole genome shotgun (WGS) entry which is preliminary data.</text>
</comment>
<dbReference type="InterPro" id="IPR024705">
    <property type="entry name" value="Ssp411"/>
</dbReference>
<dbReference type="Pfam" id="PF03190">
    <property type="entry name" value="Thioredox_DsbH"/>
    <property type="match status" value="1"/>
</dbReference>